<evidence type="ECO:0000313" key="1">
    <source>
        <dbReference type="EMBL" id="KAF9146425.1"/>
    </source>
</evidence>
<dbReference type="AlphaFoldDB" id="A0A9P5RST4"/>
<keyword evidence="2" id="KW-1185">Reference proteome</keyword>
<accession>A0A9P5RST4</accession>
<name>A0A9P5RST4_9FUNG</name>
<sequence length="67" mass="8013">MNSNMHNTEVRHYCYQHEPRMTVDRQCLTIVRSKDRQCMMICSSSKIKSDRPIYNIHYETSAKLVPH</sequence>
<reference evidence="1" key="1">
    <citation type="journal article" date="2020" name="Fungal Divers.">
        <title>Resolving the Mortierellaceae phylogeny through synthesis of multi-gene phylogenetics and phylogenomics.</title>
        <authorList>
            <person name="Vandepol N."/>
            <person name="Liber J."/>
            <person name="Desiro A."/>
            <person name="Na H."/>
            <person name="Kennedy M."/>
            <person name="Barry K."/>
            <person name="Grigoriev I.V."/>
            <person name="Miller A.N."/>
            <person name="O'Donnell K."/>
            <person name="Stajich J.E."/>
            <person name="Bonito G."/>
        </authorList>
    </citation>
    <scope>NUCLEOTIDE SEQUENCE</scope>
    <source>
        <strain evidence="1">NRRL 6426</strain>
    </source>
</reference>
<dbReference type="Proteomes" id="UP000748756">
    <property type="component" value="Unassembled WGS sequence"/>
</dbReference>
<dbReference type="EMBL" id="JAAAUQ010000908">
    <property type="protein sequence ID" value="KAF9146425.1"/>
    <property type="molecule type" value="Genomic_DNA"/>
</dbReference>
<protein>
    <submittedName>
        <fullName evidence="1">Uncharacterized protein</fullName>
    </submittedName>
</protein>
<gene>
    <name evidence="1" type="ORF">BG015_011589</name>
</gene>
<proteinExistence type="predicted"/>
<evidence type="ECO:0000313" key="2">
    <source>
        <dbReference type="Proteomes" id="UP000748756"/>
    </source>
</evidence>
<organism evidence="1 2">
    <name type="scientific">Linnemannia schmuckeri</name>
    <dbReference type="NCBI Taxonomy" id="64567"/>
    <lineage>
        <taxon>Eukaryota</taxon>
        <taxon>Fungi</taxon>
        <taxon>Fungi incertae sedis</taxon>
        <taxon>Mucoromycota</taxon>
        <taxon>Mortierellomycotina</taxon>
        <taxon>Mortierellomycetes</taxon>
        <taxon>Mortierellales</taxon>
        <taxon>Mortierellaceae</taxon>
        <taxon>Linnemannia</taxon>
    </lineage>
</organism>
<comment type="caution">
    <text evidence="1">The sequence shown here is derived from an EMBL/GenBank/DDBJ whole genome shotgun (WGS) entry which is preliminary data.</text>
</comment>